<evidence type="ECO:0000259" key="2">
    <source>
        <dbReference type="Pfam" id="PF14344"/>
    </source>
</evidence>
<accession>A0ABU3STA5</accession>
<sequence>MKCNRAGLSVIKFSLLYLIALTIAGCGSSSDDDKGYIRLYNASPNAPQIYLTVDENLDEDDDDEVEVTYSGVAFSKVSASNALDTGRYFTELAWRDEESGDRSDLEVIFEDSVDIKSDNISFYALTGDILTPDVLAFDIPVVDDDEDDDDDLFNIRVLNLHPDYQNVDLYMSKDNETFNEAVLVQSANYKDLSDNIKVEQDQYVFYITEVGSTDVLYTSVAQSYSVVTQYVIAIRENMGVGSSPFAIDNIGINGTTELDDVDSEAEFSFYNAIAESEYIPEYQGSINISVGLKGEKINITDLQLGEFSELISGENGDYDFSVSEPNSQTLYINNALLSLKENASNAIFIYGKEEPIDDDNDGDFDENDDGIVDGYETKIKSLSITKSDSTSIYSHNIRIINLTDSEDFSRVTFYFVQSDEIISTADNKLSVLQESSGNISLLNNTYELHAIATIDGIDIKLDSMELILNINSKDQFLLFEADEFASTGFKMTLVDQRAD</sequence>
<dbReference type="Pfam" id="PF14344">
    <property type="entry name" value="DUF4397"/>
    <property type="match status" value="1"/>
</dbReference>
<dbReference type="PROSITE" id="PS51257">
    <property type="entry name" value="PROKAR_LIPOPROTEIN"/>
    <property type="match status" value="1"/>
</dbReference>
<dbReference type="EMBL" id="JAWDIO010000002">
    <property type="protein sequence ID" value="MDU0353240.1"/>
    <property type="molecule type" value="Genomic_DNA"/>
</dbReference>
<organism evidence="3 4">
    <name type="scientific">Paraglaciecola aquimarina</name>
    <dbReference type="NCBI Taxonomy" id="1235557"/>
    <lineage>
        <taxon>Bacteria</taxon>
        <taxon>Pseudomonadati</taxon>
        <taxon>Pseudomonadota</taxon>
        <taxon>Gammaproteobacteria</taxon>
        <taxon>Alteromonadales</taxon>
        <taxon>Alteromonadaceae</taxon>
        <taxon>Paraglaciecola</taxon>
    </lineage>
</organism>
<reference evidence="3 4" key="1">
    <citation type="submission" date="2023-10" db="EMBL/GenBank/DDBJ databases">
        <title>Glaciecola aquimarina strain GGW-M5 nov., isolated from a coastal seawater.</title>
        <authorList>
            <person name="Bayburt H."/>
            <person name="Kim J.M."/>
            <person name="Choi B.J."/>
            <person name="Jeon C.O."/>
        </authorList>
    </citation>
    <scope>NUCLEOTIDE SEQUENCE [LARGE SCALE GENOMIC DNA]</scope>
    <source>
        <strain evidence="3 4">KCTC 32108</strain>
    </source>
</reference>
<dbReference type="Proteomes" id="UP001247805">
    <property type="component" value="Unassembled WGS sequence"/>
</dbReference>
<dbReference type="InterPro" id="IPR025510">
    <property type="entry name" value="DUF4397"/>
</dbReference>
<gene>
    <name evidence="3" type="ORF">RS130_04225</name>
</gene>
<feature type="domain" description="DUF4397" evidence="2">
    <location>
        <begin position="36"/>
        <end position="170"/>
    </location>
</feature>
<name>A0ABU3STA5_9ALTE</name>
<protein>
    <submittedName>
        <fullName evidence="3">DUF4397 domain-containing protein</fullName>
    </submittedName>
</protein>
<dbReference type="RefSeq" id="WP_316024927.1">
    <property type="nucleotide sequence ID" value="NZ_JAWDIO010000002.1"/>
</dbReference>
<evidence type="ECO:0000313" key="3">
    <source>
        <dbReference type="EMBL" id="MDU0353240.1"/>
    </source>
</evidence>
<evidence type="ECO:0000313" key="4">
    <source>
        <dbReference type="Proteomes" id="UP001247805"/>
    </source>
</evidence>
<comment type="caution">
    <text evidence="3">The sequence shown here is derived from an EMBL/GenBank/DDBJ whole genome shotgun (WGS) entry which is preliminary data.</text>
</comment>
<feature type="signal peptide" evidence="1">
    <location>
        <begin position="1"/>
        <end position="24"/>
    </location>
</feature>
<keyword evidence="1" id="KW-0732">Signal</keyword>
<proteinExistence type="predicted"/>
<feature type="chain" id="PRO_5045567820" evidence="1">
    <location>
        <begin position="25"/>
        <end position="499"/>
    </location>
</feature>
<evidence type="ECO:0000256" key="1">
    <source>
        <dbReference type="SAM" id="SignalP"/>
    </source>
</evidence>
<keyword evidence="4" id="KW-1185">Reference proteome</keyword>